<dbReference type="Pfam" id="PF00438">
    <property type="entry name" value="S-AdoMet_synt_N"/>
    <property type="match status" value="1"/>
</dbReference>
<evidence type="ECO:0000256" key="2">
    <source>
        <dbReference type="ARBA" id="ARBA00001958"/>
    </source>
</evidence>
<evidence type="ECO:0000256" key="12">
    <source>
        <dbReference type="ARBA" id="ARBA00022958"/>
    </source>
</evidence>
<evidence type="ECO:0000259" key="17">
    <source>
        <dbReference type="Pfam" id="PF02772"/>
    </source>
</evidence>
<organism evidence="19">
    <name type="scientific">Streptococcus pyogenes</name>
    <dbReference type="NCBI Taxonomy" id="1314"/>
    <lineage>
        <taxon>Bacteria</taxon>
        <taxon>Bacillati</taxon>
        <taxon>Bacillota</taxon>
        <taxon>Bacilli</taxon>
        <taxon>Lactobacillales</taxon>
        <taxon>Streptococcaceae</taxon>
        <taxon>Streptococcus</taxon>
    </lineage>
</organism>
<keyword evidence="8 14" id="KW-0479">Metal-binding</keyword>
<dbReference type="InterPro" id="IPR022630">
    <property type="entry name" value="S-AdoMet_synt_C"/>
</dbReference>
<dbReference type="Gene3D" id="3.30.300.10">
    <property type="match status" value="3"/>
</dbReference>
<dbReference type="Pfam" id="PF02773">
    <property type="entry name" value="S-AdoMet_synt_C"/>
    <property type="match status" value="1"/>
</dbReference>
<evidence type="ECO:0000256" key="15">
    <source>
        <dbReference type="RuleBase" id="RU004462"/>
    </source>
</evidence>
<protein>
    <recommendedName>
        <fullName evidence="5 13">Methionine adenosyltransferase</fullName>
        <ecNumber evidence="5 13">2.5.1.6</ecNumber>
    </recommendedName>
</protein>
<feature type="domain" description="S-adenosylmethionine synthetase central" evidence="17">
    <location>
        <begin position="106"/>
        <end position="214"/>
    </location>
</feature>
<evidence type="ECO:0000256" key="14">
    <source>
        <dbReference type="RuleBase" id="RU000542"/>
    </source>
</evidence>
<comment type="similarity">
    <text evidence="4 15">Belongs to the AdoMet synthase family.</text>
</comment>
<evidence type="ECO:0000256" key="3">
    <source>
        <dbReference type="ARBA" id="ARBA00005224"/>
    </source>
</evidence>
<evidence type="ECO:0000256" key="13">
    <source>
        <dbReference type="NCBIfam" id="TIGR01034"/>
    </source>
</evidence>
<evidence type="ECO:0000313" key="19">
    <source>
        <dbReference type="EMBL" id="AAR83213.1"/>
    </source>
</evidence>
<keyword evidence="9" id="KW-0547">Nucleotide-binding</keyword>
<comment type="pathway">
    <text evidence="3">Amino-acid biosynthesis; S-adenosyl-L-methionine biosynthesis; S-adenosyl-L-methionine from L-methionine: step 1/1.</text>
</comment>
<dbReference type="PIRSF" id="PIRSF000497">
    <property type="entry name" value="MAT"/>
    <property type="match status" value="1"/>
</dbReference>
<keyword evidence="6" id="KW-0554">One-carbon metabolism</keyword>
<evidence type="ECO:0000259" key="18">
    <source>
        <dbReference type="Pfam" id="PF02773"/>
    </source>
</evidence>
<comment type="subcellular location">
    <subcellularLocation>
        <location evidence="14">Cytoplasm</location>
    </subcellularLocation>
</comment>
<keyword evidence="7 19" id="KW-0808">Transferase</keyword>
<evidence type="ECO:0000256" key="4">
    <source>
        <dbReference type="ARBA" id="ARBA00009685"/>
    </source>
</evidence>
<evidence type="ECO:0000259" key="16">
    <source>
        <dbReference type="Pfam" id="PF00438"/>
    </source>
</evidence>
<dbReference type="InterPro" id="IPR022628">
    <property type="entry name" value="S-AdoMet_synt_N"/>
</dbReference>
<comment type="subunit">
    <text evidence="14">Homotetramer.</text>
</comment>
<dbReference type="EMBL" id="AY445042">
    <property type="protein sequence ID" value="AAR83213.1"/>
    <property type="molecule type" value="Genomic_DNA"/>
</dbReference>
<name>Q6SZ22_STRPY</name>
<dbReference type="CDD" id="cd18079">
    <property type="entry name" value="S-AdoMet_synt"/>
    <property type="match status" value="1"/>
</dbReference>
<dbReference type="GO" id="GO:0005737">
    <property type="term" value="C:cytoplasm"/>
    <property type="evidence" value="ECO:0007669"/>
    <property type="project" value="UniProtKB-SubCell"/>
</dbReference>
<keyword evidence="10" id="KW-0067">ATP-binding</keyword>
<keyword evidence="11 14" id="KW-0460">Magnesium</keyword>
<dbReference type="AlphaFoldDB" id="Q6SZ22"/>
<evidence type="ECO:0000256" key="9">
    <source>
        <dbReference type="ARBA" id="ARBA00022741"/>
    </source>
</evidence>
<feature type="domain" description="S-adenosylmethionine synthetase N-terminal" evidence="16">
    <location>
        <begin position="10"/>
        <end position="85"/>
    </location>
</feature>
<sequence length="353" mass="38980">MGFLRGGIMIISSEQVSVGHPDKICDQISDAILTECLKYDKSSRVAVETLIKDNQVVVAGEISTRHYFNLENIVRQVVEPLGMKNVRVTNLLGLQSSDIAQGVDNGGAGDQGMMFGYATDETPEYLPLPYVLATRVLEKLMSLGHPLLGKDAKAQVSYDYEKKRIDTFLVSIQHTEIANLAKVKRIVTEAMMSVALRYRQNLDFKVLVNPTGRFVLGGSFADAGVTGRKIVADTYGGFAHHGGGAFSGKDPSKVDRSAAYMARKIAKDIVREGYAKRCEVQLAYAIGVAEPVSVYVETFGTSRYTSTQLEGMIRERYDLTPQGIIKELHLLNVDYTKTSCFGHFTKAYLPWEK</sequence>
<comment type="cofactor">
    <cofactor evidence="2">
        <name>K(+)</name>
        <dbReference type="ChEBI" id="CHEBI:29103"/>
    </cofactor>
</comment>
<evidence type="ECO:0000256" key="6">
    <source>
        <dbReference type="ARBA" id="ARBA00022563"/>
    </source>
</evidence>
<evidence type="ECO:0000256" key="8">
    <source>
        <dbReference type="ARBA" id="ARBA00022723"/>
    </source>
</evidence>
<dbReference type="InterPro" id="IPR022631">
    <property type="entry name" value="ADOMET_SYNTHASE_CS"/>
</dbReference>
<dbReference type="PROSITE" id="PS00376">
    <property type="entry name" value="ADOMET_SYNTHASE_1"/>
    <property type="match status" value="1"/>
</dbReference>
<dbReference type="EC" id="2.5.1.6" evidence="5 13"/>
<dbReference type="GO" id="GO:0005524">
    <property type="term" value="F:ATP binding"/>
    <property type="evidence" value="ECO:0007669"/>
    <property type="project" value="UniProtKB-KW"/>
</dbReference>
<evidence type="ECO:0000256" key="1">
    <source>
        <dbReference type="ARBA" id="ARBA00001946"/>
    </source>
</evidence>
<evidence type="ECO:0000256" key="11">
    <source>
        <dbReference type="ARBA" id="ARBA00022842"/>
    </source>
</evidence>
<accession>Q6SZ22</accession>
<dbReference type="InterPro" id="IPR002133">
    <property type="entry name" value="S-AdoMet_synthetase"/>
</dbReference>
<dbReference type="Pfam" id="PF02772">
    <property type="entry name" value="S-AdoMet_synt_M"/>
    <property type="match status" value="1"/>
</dbReference>
<comment type="cofactor">
    <cofactor evidence="1">
        <name>Mg(2+)</name>
        <dbReference type="ChEBI" id="CHEBI:18420"/>
    </cofactor>
</comment>
<evidence type="ECO:0000256" key="7">
    <source>
        <dbReference type="ARBA" id="ARBA00022679"/>
    </source>
</evidence>
<evidence type="ECO:0000256" key="5">
    <source>
        <dbReference type="ARBA" id="ARBA00012828"/>
    </source>
</evidence>
<dbReference type="InterPro" id="IPR022636">
    <property type="entry name" value="S-AdoMet_synthetase_sfam"/>
</dbReference>
<keyword evidence="12 14" id="KW-0630">Potassium</keyword>
<dbReference type="GO" id="GO:0046872">
    <property type="term" value="F:metal ion binding"/>
    <property type="evidence" value="ECO:0007669"/>
    <property type="project" value="UniProtKB-KW"/>
</dbReference>
<evidence type="ECO:0000256" key="10">
    <source>
        <dbReference type="ARBA" id="ARBA00022840"/>
    </source>
</evidence>
<dbReference type="NCBIfam" id="TIGR01034">
    <property type="entry name" value="metK"/>
    <property type="match status" value="1"/>
</dbReference>
<dbReference type="PROSITE" id="PS00377">
    <property type="entry name" value="ADOMET_SYNTHASE_2"/>
    <property type="match status" value="1"/>
</dbReference>
<dbReference type="GO" id="GO:0004478">
    <property type="term" value="F:methionine adenosyltransferase activity"/>
    <property type="evidence" value="ECO:0007669"/>
    <property type="project" value="UniProtKB-UniRule"/>
</dbReference>
<dbReference type="GO" id="GO:0006556">
    <property type="term" value="P:S-adenosylmethionine biosynthetic process"/>
    <property type="evidence" value="ECO:0007669"/>
    <property type="project" value="UniProtKB-UniRule"/>
</dbReference>
<dbReference type="SUPFAM" id="SSF55973">
    <property type="entry name" value="S-adenosylmethionine synthetase"/>
    <property type="match status" value="3"/>
</dbReference>
<dbReference type="InterPro" id="IPR022629">
    <property type="entry name" value="S-AdoMet_synt_central"/>
</dbReference>
<dbReference type="GO" id="GO:0006730">
    <property type="term" value="P:one-carbon metabolic process"/>
    <property type="evidence" value="ECO:0007669"/>
    <property type="project" value="UniProtKB-KW"/>
</dbReference>
<reference evidence="19" key="1">
    <citation type="journal article" date="2003" name="J. Infect. Dis.">
        <title>Structure and distribution of an unusual chimeric genetic element encoding macrolide resistance in phylogenetically diverse clones of group A Streptococcus.</title>
        <authorList>
            <person name="Banks D.J."/>
            <person name="Porcella S.F."/>
            <person name="Barbian K.D."/>
            <person name="Martin J.M."/>
            <person name="Musser J.M."/>
        </authorList>
    </citation>
    <scope>NUCLEOTIDE SEQUENCE</scope>
</reference>
<dbReference type="PANTHER" id="PTHR11964">
    <property type="entry name" value="S-ADENOSYLMETHIONINE SYNTHETASE"/>
    <property type="match status" value="1"/>
</dbReference>
<dbReference type="UniPathway" id="UPA00315">
    <property type="reaction ID" value="UER00080"/>
</dbReference>
<proteinExistence type="inferred from homology"/>
<feature type="domain" description="S-adenosylmethionine synthetase C-terminal" evidence="18">
    <location>
        <begin position="217"/>
        <end position="353"/>
    </location>
</feature>